<dbReference type="GO" id="GO:0020037">
    <property type="term" value="F:heme binding"/>
    <property type="evidence" value="ECO:0007669"/>
    <property type="project" value="InterPro"/>
</dbReference>
<evidence type="ECO:0000256" key="3">
    <source>
        <dbReference type="ARBA" id="ARBA00023004"/>
    </source>
</evidence>
<dbReference type="EMBL" id="CP036271">
    <property type="protein sequence ID" value="QDT55163.1"/>
    <property type="molecule type" value="Genomic_DNA"/>
</dbReference>
<dbReference type="InterPro" id="IPR009056">
    <property type="entry name" value="Cyt_c-like_dom"/>
</dbReference>
<keyword evidence="2 4" id="KW-0479">Metal-binding</keyword>
<sequence length="187" mass="20456">MAFAAGCHQDMYDQAKKESLEASAFFKDGRTARPLVPGTIAQGQLETDTPMFTGRQDGQFVDSLPMPVSQELLAHGQTQFNIYCTPCHGSIGDGNGMIPARGFKRPPSFHIERLRGAPVGHYFDVISNGFGAMPVYKNRISPQDRWAIIAYVRALQFSQFAPVDALSPADLNALNNPVRGTTDAPRQ</sequence>
<evidence type="ECO:0000256" key="2">
    <source>
        <dbReference type="ARBA" id="ARBA00022723"/>
    </source>
</evidence>
<dbReference type="SUPFAM" id="SSF46626">
    <property type="entry name" value="Cytochrome c"/>
    <property type="match status" value="1"/>
</dbReference>
<evidence type="ECO:0000313" key="7">
    <source>
        <dbReference type="Proteomes" id="UP000315700"/>
    </source>
</evidence>
<evidence type="ECO:0000256" key="4">
    <source>
        <dbReference type="PROSITE-ProRule" id="PRU00433"/>
    </source>
</evidence>
<keyword evidence="7" id="KW-1185">Reference proteome</keyword>
<dbReference type="PROSITE" id="PS51007">
    <property type="entry name" value="CYTC"/>
    <property type="match status" value="1"/>
</dbReference>
<organism evidence="6 7">
    <name type="scientific">Caulifigura coniformis</name>
    <dbReference type="NCBI Taxonomy" id="2527983"/>
    <lineage>
        <taxon>Bacteria</taxon>
        <taxon>Pseudomonadati</taxon>
        <taxon>Planctomycetota</taxon>
        <taxon>Planctomycetia</taxon>
        <taxon>Planctomycetales</taxon>
        <taxon>Planctomycetaceae</taxon>
        <taxon>Caulifigura</taxon>
    </lineage>
</organism>
<name>A0A517SGA9_9PLAN</name>
<dbReference type="RefSeq" id="WP_197453359.1">
    <property type="nucleotide sequence ID" value="NZ_CP036271.1"/>
</dbReference>
<dbReference type="Gene3D" id="1.10.760.10">
    <property type="entry name" value="Cytochrome c-like domain"/>
    <property type="match status" value="1"/>
</dbReference>
<accession>A0A517SGA9</accession>
<reference evidence="6 7" key="1">
    <citation type="submission" date="2019-02" db="EMBL/GenBank/DDBJ databases">
        <title>Deep-cultivation of Planctomycetes and their phenomic and genomic characterization uncovers novel biology.</title>
        <authorList>
            <person name="Wiegand S."/>
            <person name="Jogler M."/>
            <person name="Boedeker C."/>
            <person name="Pinto D."/>
            <person name="Vollmers J."/>
            <person name="Rivas-Marin E."/>
            <person name="Kohn T."/>
            <person name="Peeters S.H."/>
            <person name="Heuer A."/>
            <person name="Rast P."/>
            <person name="Oberbeckmann S."/>
            <person name="Bunk B."/>
            <person name="Jeske O."/>
            <person name="Meyerdierks A."/>
            <person name="Storesund J.E."/>
            <person name="Kallscheuer N."/>
            <person name="Luecker S."/>
            <person name="Lage O.M."/>
            <person name="Pohl T."/>
            <person name="Merkel B.J."/>
            <person name="Hornburger P."/>
            <person name="Mueller R.-W."/>
            <person name="Bruemmer F."/>
            <person name="Labrenz M."/>
            <person name="Spormann A.M."/>
            <person name="Op den Camp H."/>
            <person name="Overmann J."/>
            <person name="Amann R."/>
            <person name="Jetten M.S.M."/>
            <person name="Mascher T."/>
            <person name="Medema M.H."/>
            <person name="Devos D.P."/>
            <person name="Kaster A.-K."/>
            <person name="Ovreas L."/>
            <person name="Rohde M."/>
            <person name="Galperin M.Y."/>
            <person name="Jogler C."/>
        </authorList>
    </citation>
    <scope>NUCLEOTIDE SEQUENCE [LARGE SCALE GENOMIC DNA]</scope>
    <source>
        <strain evidence="6 7">Pan44</strain>
    </source>
</reference>
<dbReference type="GO" id="GO:0009055">
    <property type="term" value="F:electron transfer activity"/>
    <property type="evidence" value="ECO:0007669"/>
    <property type="project" value="InterPro"/>
</dbReference>
<evidence type="ECO:0000313" key="6">
    <source>
        <dbReference type="EMBL" id="QDT55163.1"/>
    </source>
</evidence>
<protein>
    <submittedName>
        <fullName evidence="6">Cytochrome c</fullName>
    </submittedName>
</protein>
<evidence type="ECO:0000259" key="5">
    <source>
        <dbReference type="PROSITE" id="PS51007"/>
    </source>
</evidence>
<keyword evidence="1 4" id="KW-0349">Heme</keyword>
<dbReference type="InterPro" id="IPR036909">
    <property type="entry name" value="Cyt_c-like_dom_sf"/>
</dbReference>
<dbReference type="Proteomes" id="UP000315700">
    <property type="component" value="Chromosome"/>
</dbReference>
<feature type="domain" description="Cytochrome c" evidence="5">
    <location>
        <begin position="71"/>
        <end position="156"/>
    </location>
</feature>
<dbReference type="PANTHER" id="PTHR40394">
    <property type="entry name" value="LIPOPROTEIN-RELATED"/>
    <property type="match status" value="1"/>
</dbReference>
<dbReference type="PANTHER" id="PTHR40394:SF2">
    <property type="entry name" value="QUINOL:CYTOCHROME C OXIDOREDUCTASE MEMBRANE PROTEIN"/>
    <property type="match status" value="1"/>
</dbReference>
<dbReference type="Pfam" id="PF13442">
    <property type="entry name" value="Cytochrome_CBB3"/>
    <property type="match status" value="1"/>
</dbReference>
<dbReference type="AlphaFoldDB" id="A0A517SGA9"/>
<keyword evidence="3 4" id="KW-0408">Iron</keyword>
<evidence type="ECO:0000256" key="1">
    <source>
        <dbReference type="ARBA" id="ARBA00022617"/>
    </source>
</evidence>
<proteinExistence type="predicted"/>
<dbReference type="KEGG" id="ccos:Pan44_32050"/>
<dbReference type="InParanoid" id="A0A517SGA9"/>
<gene>
    <name evidence="6" type="ORF">Pan44_32050</name>
</gene>
<dbReference type="GO" id="GO:0046872">
    <property type="term" value="F:metal ion binding"/>
    <property type="evidence" value="ECO:0007669"/>
    <property type="project" value="UniProtKB-KW"/>
</dbReference>